<dbReference type="AlphaFoldDB" id="G5JDJ3"/>
<evidence type="ECO:0000256" key="1">
    <source>
        <dbReference type="SAM" id="Coils"/>
    </source>
</evidence>
<dbReference type="SUPFAM" id="SSF48452">
    <property type="entry name" value="TPR-like"/>
    <property type="match status" value="1"/>
</dbReference>
<evidence type="ECO:0008006" key="4">
    <source>
        <dbReference type="Google" id="ProtNLM"/>
    </source>
</evidence>
<protein>
    <recommendedName>
        <fullName evidence="4">TPR repeat-containing protein</fullName>
    </recommendedName>
</protein>
<sequence>MLEEKSDNINDDLSMAKQKLNEAKKLDQNLDIEEDKQEIAQALIERGVNLVQADKIEQALIAYKTAEEFYPELKIDSESWLTLCLRGTLNKQVNDVLFACENAVKTSTEKDEIELAKGVRGIAKALTGNFDDAIKDLEILISNTNILDYELKTKFKQWIETLKKGENPFTDEVLEELKNE</sequence>
<feature type="coiled-coil region" evidence="1">
    <location>
        <begin position="6"/>
        <end position="36"/>
    </location>
</feature>
<keyword evidence="1" id="KW-0175">Coiled coil</keyword>
<comment type="caution">
    <text evidence="2">The sequence shown here is derived from an EMBL/GenBank/DDBJ whole genome shotgun (WGS) entry which is preliminary data.</text>
</comment>
<dbReference type="RefSeq" id="WP_007313231.1">
    <property type="nucleotide sequence ID" value="NZ_AESD01000854.1"/>
</dbReference>
<dbReference type="Proteomes" id="UP000003477">
    <property type="component" value="Unassembled WGS sequence"/>
</dbReference>
<dbReference type="Gene3D" id="1.25.40.10">
    <property type="entry name" value="Tetratricopeptide repeat domain"/>
    <property type="match status" value="1"/>
</dbReference>
<dbReference type="GeneID" id="88768794"/>
<organism evidence="2 3">
    <name type="scientific">Crocosphaera watsonii WH 0003</name>
    <dbReference type="NCBI Taxonomy" id="423471"/>
    <lineage>
        <taxon>Bacteria</taxon>
        <taxon>Bacillati</taxon>
        <taxon>Cyanobacteriota</taxon>
        <taxon>Cyanophyceae</taxon>
        <taxon>Oscillatoriophycideae</taxon>
        <taxon>Chroococcales</taxon>
        <taxon>Aphanothecaceae</taxon>
        <taxon>Crocosphaera</taxon>
    </lineage>
</organism>
<accession>G5JDJ3</accession>
<name>G5JDJ3_CROWT</name>
<evidence type="ECO:0000313" key="2">
    <source>
        <dbReference type="EMBL" id="EHJ09744.1"/>
    </source>
</evidence>
<dbReference type="PATRIC" id="fig|423471.3.peg.5123"/>
<evidence type="ECO:0000313" key="3">
    <source>
        <dbReference type="Proteomes" id="UP000003477"/>
    </source>
</evidence>
<dbReference type="EMBL" id="AESD01000854">
    <property type="protein sequence ID" value="EHJ09744.1"/>
    <property type="molecule type" value="Genomic_DNA"/>
</dbReference>
<reference evidence="2 3" key="1">
    <citation type="journal article" date="2011" name="Front. Microbiol.">
        <title>Two Strains of Crocosphaera watsonii with Highly Conserved Genomes are Distinguished by Strain-Specific Features.</title>
        <authorList>
            <person name="Bench S.R."/>
            <person name="Ilikchyan I.N."/>
            <person name="Tripp H.J."/>
            <person name="Zehr J.P."/>
        </authorList>
    </citation>
    <scope>NUCLEOTIDE SEQUENCE [LARGE SCALE GENOMIC DNA]</scope>
    <source>
        <strain evidence="2 3">WH 0003</strain>
    </source>
</reference>
<gene>
    <name evidence="2" type="ORF">CWATWH0003_5486</name>
</gene>
<dbReference type="InterPro" id="IPR011990">
    <property type="entry name" value="TPR-like_helical_dom_sf"/>
</dbReference>
<proteinExistence type="predicted"/>